<sequence>MSARRLVLLPSRVPSDGPPPRPCSSAASGPPLPLADAVHACRARHRRGCSPPSGAAVGEQGGAQRPSPARRATVEASPRSPRAPAAASGSGRSGPRAQHRWRPWPARPSSLSLLPRRRGSIASLLHPAAACMAGAAETASMVGSRGHVDGALHCLRICPPWLADPWQQWRVPARRHGGGSGRIRAMAAARGASGGRSPPLPPHLPHAMAGLLEVHRATSAGPDLLDLSRARLSFFPAHPLVPLPPPDAGVGGRGGLRRPPPRAMADRDGLRSVPWRAASSSAGRIRTRSPWQSSWRRPAAVVPRTCSTHYLQYPAPQNAGQPGGQCRRHPWPGALRALLFRQGRLQMVDRVSRFVVRRASRRLSVSDCLSESLRIQIAPRLCSLGQSVQVLGQRHGAAVAGERRPQVLPIRPRLEIWELPPVPISSALPYSPHPCISLEAATCMQLLRNRSCCIKPPARSEPFLLPTKVAIPVAKNESTELTSPSSRRLA</sequence>
<feature type="compositionally biased region" description="Low complexity" evidence="1">
    <location>
        <begin position="76"/>
        <end position="96"/>
    </location>
</feature>
<organism evidence="2 3">
    <name type="scientific">Panicum virgatum</name>
    <name type="common">Blackwell switchgrass</name>
    <dbReference type="NCBI Taxonomy" id="38727"/>
    <lineage>
        <taxon>Eukaryota</taxon>
        <taxon>Viridiplantae</taxon>
        <taxon>Streptophyta</taxon>
        <taxon>Embryophyta</taxon>
        <taxon>Tracheophyta</taxon>
        <taxon>Spermatophyta</taxon>
        <taxon>Magnoliopsida</taxon>
        <taxon>Liliopsida</taxon>
        <taxon>Poales</taxon>
        <taxon>Poaceae</taxon>
        <taxon>PACMAD clade</taxon>
        <taxon>Panicoideae</taxon>
        <taxon>Panicodae</taxon>
        <taxon>Paniceae</taxon>
        <taxon>Panicinae</taxon>
        <taxon>Panicum</taxon>
        <taxon>Panicum sect. Hiantes</taxon>
    </lineage>
</organism>
<evidence type="ECO:0000313" key="2">
    <source>
        <dbReference type="EMBL" id="KAG2608885.1"/>
    </source>
</evidence>
<evidence type="ECO:0000313" key="3">
    <source>
        <dbReference type="Proteomes" id="UP000823388"/>
    </source>
</evidence>
<keyword evidence="3" id="KW-1185">Reference proteome</keyword>
<name>A0A8T0TIB9_PANVG</name>
<dbReference type="AlphaFoldDB" id="A0A8T0TIB9"/>
<comment type="caution">
    <text evidence="2">The sequence shown here is derived from an EMBL/GenBank/DDBJ whole genome shotgun (WGS) entry which is preliminary data.</text>
</comment>
<feature type="region of interest" description="Disordered" evidence="1">
    <location>
        <begin position="245"/>
        <end position="269"/>
    </location>
</feature>
<evidence type="ECO:0000256" key="1">
    <source>
        <dbReference type="SAM" id="MobiDB-lite"/>
    </source>
</evidence>
<gene>
    <name evidence="2" type="ORF">PVAP13_4KG013181</name>
</gene>
<proteinExistence type="predicted"/>
<feature type="region of interest" description="Disordered" evidence="1">
    <location>
        <begin position="1"/>
        <end position="110"/>
    </location>
</feature>
<reference evidence="2" key="1">
    <citation type="submission" date="2020-05" db="EMBL/GenBank/DDBJ databases">
        <title>WGS assembly of Panicum virgatum.</title>
        <authorList>
            <person name="Lovell J.T."/>
            <person name="Jenkins J."/>
            <person name="Shu S."/>
            <person name="Juenger T.E."/>
            <person name="Schmutz J."/>
        </authorList>
    </citation>
    <scope>NUCLEOTIDE SEQUENCE</scope>
    <source>
        <strain evidence="2">AP13</strain>
    </source>
</reference>
<accession>A0A8T0TIB9</accession>
<dbReference type="Proteomes" id="UP000823388">
    <property type="component" value="Chromosome 4K"/>
</dbReference>
<protein>
    <submittedName>
        <fullName evidence="2">Uncharacterized protein</fullName>
    </submittedName>
</protein>
<dbReference type="EMBL" id="CM029043">
    <property type="protein sequence ID" value="KAG2608885.1"/>
    <property type="molecule type" value="Genomic_DNA"/>
</dbReference>